<feature type="region of interest" description="Disordered" evidence="1">
    <location>
        <begin position="1"/>
        <end position="64"/>
    </location>
</feature>
<keyword evidence="3" id="KW-1185">Reference proteome</keyword>
<organism evidence="2 3">
    <name type="scientific">Pontoporia blainvillei</name>
    <name type="common">Franciscana</name>
    <name type="synonym">Delphinus blainvillei</name>
    <dbReference type="NCBI Taxonomy" id="48723"/>
    <lineage>
        <taxon>Eukaryota</taxon>
        <taxon>Metazoa</taxon>
        <taxon>Chordata</taxon>
        <taxon>Craniata</taxon>
        <taxon>Vertebrata</taxon>
        <taxon>Euteleostomi</taxon>
        <taxon>Mammalia</taxon>
        <taxon>Eutheria</taxon>
        <taxon>Laurasiatheria</taxon>
        <taxon>Artiodactyla</taxon>
        <taxon>Whippomorpha</taxon>
        <taxon>Cetacea</taxon>
        <taxon>Odontoceti</taxon>
        <taxon>Pontoporiidae</taxon>
        <taxon>Pontoporia</taxon>
    </lineage>
</organism>
<evidence type="ECO:0000256" key="1">
    <source>
        <dbReference type="SAM" id="MobiDB-lite"/>
    </source>
</evidence>
<proteinExistence type="predicted"/>
<gene>
    <name evidence="2" type="ORF">BU61_3916</name>
</gene>
<dbReference type="EMBL" id="PGGH01163549">
    <property type="protein sequence ID" value="NIG60205.1"/>
    <property type="molecule type" value="Genomic_DNA"/>
</dbReference>
<comment type="caution">
    <text evidence="2">The sequence shown here is derived from an EMBL/GenBank/DDBJ whole genome shotgun (WGS) entry which is preliminary data.</text>
</comment>
<accession>A0ABX0S9W9</accession>
<reference evidence="2" key="1">
    <citation type="submission" date="2018-05" db="EMBL/GenBank/DDBJ databases">
        <authorList>
            <person name="Pedro S.L.S."/>
            <person name="Freitas R.C."/>
            <person name="Barreto A.S."/>
            <person name="Lima A.O.S."/>
        </authorList>
    </citation>
    <scope>NUCLEOTIDE SEQUENCE</scope>
    <source>
        <strain evidence="2">BP203</strain>
        <tissue evidence="2">Muscle</tissue>
    </source>
</reference>
<dbReference type="Proteomes" id="UP001165941">
    <property type="component" value="Unassembled WGS sequence"/>
</dbReference>
<evidence type="ECO:0000313" key="2">
    <source>
        <dbReference type="EMBL" id="NIG60205.1"/>
    </source>
</evidence>
<name>A0ABX0S9W9_PONBL</name>
<sequence length="271" mass="29254">MEPDHTVCPDGAGPHRLPRWSRTAPSAPMEQDRTALGGSYRVLVPRESGRENHPEAPLADAPCPQQQHLSFHERRAGPGIGSEILGPDTTLSNFGSDALEPREAERTLRPPPPPSPPPAKQEAGDHSAPSLGGIKEVTCTCEHQAQHTVGVQITLHTYHIDSPVPDRHGNPSALLIGRREVRFPLMPSRQGQTFWAAATESDPVGTEKRFVGLFGPKAKKESGKSVQAPRAGPPPACWPAVFLSLEQPIPRPVMVPERPPLVTPTVKGGLW</sequence>
<feature type="compositionally biased region" description="Pro residues" evidence="1">
    <location>
        <begin position="109"/>
        <end position="119"/>
    </location>
</feature>
<evidence type="ECO:0000313" key="3">
    <source>
        <dbReference type="Proteomes" id="UP001165941"/>
    </source>
</evidence>
<feature type="region of interest" description="Disordered" evidence="1">
    <location>
        <begin position="76"/>
        <end position="131"/>
    </location>
</feature>
<protein>
    <submittedName>
        <fullName evidence="2">Not available</fullName>
    </submittedName>
</protein>
<feature type="compositionally biased region" description="Basic and acidic residues" evidence="1">
    <location>
        <begin position="99"/>
        <end position="108"/>
    </location>
</feature>